<dbReference type="Gene3D" id="3.10.450.240">
    <property type="match status" value="1"/>
</dbReference>
<feature type="transmembrane region" description="Helical" evidence="2">
    <location>
        <begin position="91"/>
        <end position="113"/>
    </location>
</feature>
<evidence type="ECO:0000259" key="4">
    <source>
        <dbReference type="SMART" id="SM00978"/>
    </source>
</evidence>
<keyword evidence="2" id="KW-1133">Transmembrane helix</keyword>
<reference evidence="6" key="1">
    <citation type="journal article" date="2020" name="MBio">
        <title>Horizontal gene transfer to a defensive symbiont with a reduced genome amongst a multipartite beetle microbiome.</title>
        <authorList>
            <person name="Waterworth S.C."/>
            <person name="Florez L.V."/>
            <person name="Rees E.R."/>
            <person name="Hertweck C."/>
            <person name="Kaltenpoth M."/>
            <person name="Kwan J.C."/>
        </authorList>
    </citation>
    <scope>NUCLEOTIDE SEQUENCE [LARGE SCALE GENOMIC DNA]</scope>
</reference>
<evidence type="ECO:0000256" key="3">
    <source>
        <dbReference type="SAM" id="SignalP"/>
    </source>
</evidence>
<keyword evidence="2" id="KW-0812">Transmembrane</keyword>
<evidence type="ECO:0000313" key="5">
    <source>
        <dbReference type="EMBL" id="KAF1022944.1"/>
    </source>
</evidence>
<dbReference type="Pfam" id="PF04280">
    <property type="entry name" value="Tim44"/>
    <property type="match status" value="1"/>
</dbReference>
<dbReference type="Proteomes" id="UP000461670">
    <property type="component" value="Unassembled WGS sequence"/>
</dbReference>
<dbReference type="PANTHER" id="PTHR41542:SF1">
    <property type="entry name" value="BLL5807 PROTEIN"/>
    <property type="match status" value="1"/>
</dbReference>
<evidence type="ECO:0000256" key="2">
    <source>
        <dbReference type="SAM" id="Phobius"/>
    </source>
</evidence>
<dbReference type="SMART" id="SM00978">
    <property type="entry name" value="Tim44"/>
    <property type="match status" value="1"/>
</dbReference>
<comment type="caution">
    <text evidence="5">The sequence shown here is derived from an EMBL/GenBank/DDBJ whole genome shotgun (WGS) entry which is preliminary data.</text>
</comment>
<dbReference type="EMBL" id="WNDQ01000008">
    <property type="protein sequence ID" value="KAF1022944.1"/>
    <property type="molecule type" value="Genomic_DNA"/>
</dbReference>
<dbReference type="InterPro" id="IPR032710">
    <property type="entry name" value="NTF2-like_dom_sf"/>
</dbReference>
<keyword evidence="2" id="KW-0472">Membrane</keyword>
<feature type="domain" description="Tim44-like" evidence="4">
    <location>
        <begin position="174"/>
        <end position="305"/>
    </location>
</feature>
<sequence length="307" mass="31625">MSKLLSVCLAAAVTFAAFDADARRMGSGRSTGQQSSNVMQRQATPPATPASPTQNAAAPRQNAAPAAAQQARKPWGAMLGGLAAGLGLGEAFGNILMMLLIGMAVLAVVGFFLRRRAAGTPATAGGPSLFGQTATDYKAHNVGNDASARPWENGATQFQAAEPAAAAGGSMIGAALGGSQNWGVPDGFDVDGFIKASKANFVSLQAAWDRGDIASLRTMMTDEMITEIQGQLAERAAQGGTSKTEVLSLDATLLGIEERAGDYMASVEFSGMLREDEASPAPFREVWNITKTKSGGGWLVAGLQALN</sequence>
<proteinExistence type="predicted"/>
<feature type="region of interest" description="Disordered" evidence="1">
    <location>
        <begin position="26"/>
        <end position="69"/>
    </location>
</feature>
<keyword evidence="3" id="KW-0732">Signal</keyword>
<dbReference type="PANTHER" id="PTHR41542">
    <property type="entry name" value="BLL5807 PROTEIN"/>
    <property type="match status" value="1"/>
</dbReference>
<feature type="compositionally biased region" description="Low complexity" evidence="1">
    <location>
        <begin position="40"/>
        <end position="69"/>
    </location>
</feature>
<dbReference type="AlphaFoldDB" id="A0A7V8FR24"/>
<evidence type="ECO:0000256" key="1">
    <source>
        <dbReference type="SAM" id="MobiDB-lite"/>
    </source>
</evidence>
<name>A0A7V8FR24_9BURK</name>
<feature type="chain" id="PRO_5030584845" description="Tim44-like domain-containing protein" evidence="3">
    <location>
        <begin position="20"/>
        <end position="307"/>
    </location>
</feature>
<feature type="compositionally biased region" description="Polar residues" evidence="1">
    <location>
        <begin position="28"/>
        <end position="39"/>
    </location>
</feature>
<evidence type="ECO:0000313" key="6">
    <source>
        <dbReference type="Proteomes" id="UP000461670"/>
    </source>
</evidence>
<feature type="signal peptide" evidence="3">
    <location>
        <begin position="1"/>
        <end position="19"/>
    </location>
</feature>
<protein>
    <recommendedName>
        <fullName evidence="4">Tim44-like domain-containing protein</fullName>
    </recommendedName>
</protein>
<dbReference type="InterPro" id="IPR007379">
    <property type="entry name" value="Tim44-like_dom"/>
</dbReference>
<dbReference type="SUPFAM" id="SSF54427">
    <property type="entry name" value="NTF2-like"/>
    <property type="match status" value="1"/>
</dbReference>
<organism evidence="5 6">
    <name type="scientific">Paracidovorax wautersii</name>
    <dbReference type="NCBI Taxonomy" id="1177982"/>
    <lineage>
        <taxon>Bacteria</taxon>
        <taxon>Pseudomonadati</taxon>
        <taxon>Pseudomonadota</taxon>
        <taxon>Betaproteobacteria</taxon>
        <taxon>Burkholderiales</taxon>
        <taxon>Comamonadaceae</taxon>
        <taxon>Paracidovorax</taxon>
    </lineage>
</organism>
<gene>
    <name evidence="5" type="ORF">GAK30_00883</name>
</gene>
<accession>A0A7V8FR24</accession>